<keyword evidence="5" id="KW-0496">Mitochondrion</keyword>
<dbReference type="FunCoup" id="A0A067MNK7">
    <property type="interactions" value="65"/>
</dbReference>
<proteinExistence type="inferred from homology"/>
<organism evidence="10 11">
    <name type="scientific">Botryobasidium botryosum (strain FD-172 SS1)</name>
    <dbReference type="NCBI Taxonomy" id="930990"/>
    <lineage>
        <taxon>Eukaryota</taxon>
        <taxon>Fungi</taxon>
        <taxon>Dikarya</taxon>
        <taxon>Basidiomycota</taxon>
        <taxon>Agaricomycotina</taxon>
        <taxon>Agaricomycetes</taxon>
        <taxon>Cantharellales</taxon>
        <taxon>Botryobasidiaceae</taxon>
        <taxon>Botryobasidium</taxon>
    </lineage>
</organism>
<keyword evidence="4" id="KW-0689">Ribosomal protein</keyword>
<evidence type="ECO:0000256" key="4">
    <source>
        <dbReference type="ARBA" id="ARBA00022980"/>
    </source>
</evidence>
<evidence type="ECO:0000256" key="1">
    <source>
        <dbReference type="ARBA" id="ARBA00004173"/>
    </source>
</evidence>
<evidence type="ECO:0000256" key="8">
    <source>
        <dbReference type="SAM" id="MobiDB-lite"/>
    </source>
</evidence>
<dbReference type="InterPro" id="IPR040008">
    <property type="entry name" value="Ribosomal_mL46"/>
</dbReference>
<keyword evidence="6" id="KW-0687">Ribonucleoprotein</keyword>
<evidence type="ECO:0000256" key="2">
    <source>
        <dbReference type="ARBA" id="ARBA00009070"/>
    </source>
</evidence>
<protein>
    <recommendedName>
        <fullName evidence="7">Large ribosomal subunit protein mL46</fullName>
    </recommendedName>
</protein>
<evidence type="ECO:0000256" key="7">
    <source>
        <dbReference type="ARBA" id="ARBA00035190"/>
    </source>
</evidence>
<dbReference type="GO" id="GO:0003735">
    <property type="term" value="F:structural constituent of ribosome"/>
    <property type="evidence" value="ECO:0007669"/>
    <property type="project" value="InterPro"/>
</dbReference>
<comment type="similarity">
    <text evidence="2">Belongs to the mitochondrion-specific ribosomal protein mL46 family.</text>
</comment>
<comment type="subcellular location">
    <subcellularLocation>
        <location evidence="1">Mitochondrion</location>
    </subcellularLocation>
</comment>
<evidence type="ECO:0000256" key="6">
    <source>
        <dbReference type="ARBA" id="ARBA00023274"/>
    </source>
</evidence>
<dbReference type="OrthoDB" id="414075at2759"/>
<evidence type="ECO:0000259" key="9">
    <source>
        <dbReference type="Pfam" id="PF11788"/>
    </source>
</evidence>
<dbReference type="STRING" id="930990.A0A067MNK7"/>
<evidence type="ECO:0000313" key="11">
    <source>
        <dbReference type="Proteomes" id="UP000027195"/>
    </source>
</evidence>
<keyword evidence="11" id="KW-1185">Reference proteome</keyword>
<dbReference type="PANTHER" id="PTHR13124">
    <property type="entry name" value="39S RIBOSOMAL PROTEIN L46, MITOCHONDRIAL PRECURSOR-RELATED"/>
    <property type="match status" value="1"/>
</dbReference>
<gene>
    <name evidence="10" type="ORF">BOTBODRAFT_160783</name>
</gene>
<dbReference type="HOGENOM" id="CLU_040204_0_0_1"/>
<dbReference type="InParanoid" id="A0A067MNK7"/>
<dbReference type="EMBL" id="KL198045">
    <property type="protein sequence ID" value="KDQ13171.1"/>
    <property type="molecule type" value="Genomic_DNA"/>
</dbReference>
<dbReference type="Gene3D" id="3.90.79.10">
    <property type="entry name" value="Nucleoside Triphosphate Pyrophosphohydrolase"/>
    <property type="match status" value="1"/>
</dbReference>
<accession>A0A067MNK7</accession>
<reference evidence="11" key="1">
    <citation type="journal article" date="2014" name="Proc. Natl. Acad. Sci. U.S.A.">
        <title>Extensive sampling of basidiomycete genomes demonstrates inadequacy of the white-rot/brown-rot paradigm for wood decay fungi.</title>
        <authorList>
            <person name="Riley R."/>
            <person name="Salamov A.A."/>
            <person name="Brown D.W."/>
            <person name="Nagy L.G."/>
            <person name="Floudas D."/>
            <person name="Held B.W."/>
            <person name="Levasseur A."/>
            <person name="Lombard V."/>
            <person name="Morin E."/>
            <person name="Otillar R."/>
            <person name="Lindquist E.A."/>
            <person name="Sun H."/>
            <person name="LaButti K.M."/>
            <person name="Schmutz J."/>
            <person name="Jabbour D."/>
            <person name="Luo H."/>
            <person name="Baker S.E."/>
            <person name="Pisabarro A.G."/>
            <person name="Walton J.D."/>
            <person name="Blanchette R.A."/>
            <person name="Henrissat B."/>
            <person name="Martin F."/>
            <person name="Cullen D."/>
            <person name="Hibbett D.S."/>
            <person name="Grigoriev I.V."/>
        </authorList>
    </citation>
    <scope>NUCLEOTIDE SEQUENCE [LARGE SCALE GENOMIC DNA]</scope>
    <source>
        <strain evidence="11">FD-172 SS1</strain>
    </source>
</reference>
<dbReference type="InterPro" id="IPR015797">
    <property type="entry name" value="NUDIX_hydrolase-like_dom_sf"/>
</dbReference>
<dbReference type="InterPro" id="IPR033650">
    <property type="entry name" value="Ribosomal_mL46_NUDIX"/>
</dbReference>
<dbReference type="Pfam" id="PF11788">
    <property type="entry name" value="MRP-L46"/>
    <property type="match status" value="1"/>
</dbReference>
<sequence>MSLSTAPRLLHSHVPRRVSARQLRALATAVPSTPTLCTSVILARSPLLTPLPTPFESAYYAYQSRIARALTTPFPTPFYFKKGALLERKFKAEERARELDAFGDAFTEGRSSDAAQESGGAADNPLDGAAEEDLSELMPRESEADRKGDVKSLDRKGDRNLYLVVKKAGEWRFPQAKVDTAEREPLHVTARNEFHNECGKDLDTWLVGRRPAGVLVDPSQSLKTFFFKAHVFAGQARVAPDTDFAWLTKEEIQSRVNEAYWTGVKDMLQDI</sequence>
<dbReference type="GO" id="GO:0005762">
    <property type="term" value="C:mitochondrial large ribosomal subunit"/>
    <property type="evidence" value="ECO:0007669"/>
    <property type="project" value="TreeGrafter"/>
</dbReference>
<feature type="region of interest" description="Disordered" evidence="8">
    <location>
        <begin position="107"/>
        <end position="127"/>
    </location>
</feature>
<evidence type="ECO:0000256" key="5">
    <source>
        <dbReference type="ARBA" id="ARBA00023128"/>
    </source>
</evidence>
<evidence type="ECO:0000256" key="3">
    <source>
        <dbReference type="ARBA" id="ARBA00022946"/>
    </source>
</evidence>
<feature type="domain" description="Large ribosomal subunit protein mL46 N-terminal" evidence="9">
    <location>
        <begin position="36"/>
        <end position="145"/>
    </location>
</feature>
<dbReference type="SUPFAM" id="SSF55811">
    <property type="entry name" value="Nudix"/>
    <property type="match status" value="1"/>
</dbReference>
<dbReference type="CDD" id="cd04661">
    <property type="entry name" value="NUDIX_MRP_L46"/>
    <property type="match status" value="1"/>
</dbReference>
<dbReference type="PANTHER" id="PTHR13124:SF12">
    <property type="entry name" value="LARGE RIBOSOMAL SUBUNIT PROTEIN ML46"/>
    <property type="match status" value="1"/>
</dbReference>
<dbReference type="InterPro" id="IPR021757">
    <property type="entry name" value="Ribosomal_mL46_N"/>
</dbReference>
<dbReference type="AlphaFoldDB" id="A0A067MNK7"/>
<keyword evidence="3" id="KW-0809">Transit peptide</keyword>
<dbReference type="Proteomes" id="UP000027195">
    <property type="component" value="Unassembled WGS sequence"/>
</dbReference>
<name>A0A067MNK7_BOTB1</name>
<evidence type="ECO:0000313" key="10">
    <source>
        <dbReference type="EMBL" id="KDQ13171.1"/>
    </source>
</evidence>